<dbReference type="Gene3D" id="2.60.120.10">
    <property type="entry name" value="Jelly Rolls"/>
    <property type="match status" value="1"/>
</dbReference>
<dbReference type="PANTHER" id="PTHR24567">
    <property type="entry name" value="CRP FAMILY TRANSCRIPTIONAL REGULATORY PROTEIN"/>
    <property type="match status" value="1"/>
</dbReference>
<evidence type="ECO:0000256" key="3">
    <source>
        <dbReference type="ARBA" id="ARBA00023163"/>
    </source>
</evidence>
<dbReference type="GO" id="GO:0003700">
    <property type="term" value="F:DNA-binding transcription factor activity"/>
    <property type="evidence" value="ECO:0007669"/>
    <property type="project" value="TreeGrafter"/>
</dbReference>
<keyword evidence="5" id="KW-0418">Kinase</keyword>
<protein>
    <submittedName>
        <fullName evidence="5">cAMP-dependent protein kinase</fullName>
    </submittedName>
</protein>
<dbReference type="Proteomes" id="UP000195221">
    <property type="component" value="Unassembled WGS sequence"/>
</dbReference>
<evidence type="ECO:0000256" key="1">
    <source>
        <dbReference type="ARBA" id="ARBA00023015"/>
    </source>
</evidence>
<dbReference type="SUPFAM" id="SSF51206">
    <property type="entry name" value="cAMP-binding domain-like"/>
    <property type="match status" value="1"/>
</dbReference>
<reference evidence="5 6" key="1">
    <citation type="submission" date="2017-03" db="EMBL/GenBank/DDBJ databases">
        <title>Genome analysis of strain PAMC 26577.</title>
        <authorList>
            <person name="Oh H.-M."/>
            <person name="Yang J.-A."/>
        </authorList>
    </citation>
    <scope>NUCLEOTIDE SEQUENCE [LARGE SCALE GENOMIC DNA]</scope>
    <source>
        <strain evidence="5 6">PAMC 26577</strain>
    </source>
</reference>
<evidence type="ECO:0000313" key="5">
    <source>
        <dbReference type="EMBL" id="OTP67994.1"/>
    </source>
</evidence>
<evidence type="ECO:0000256" key="2">
    <source>
        <dbReference type="ARBA" id="ARBA00023125"/>
    </source>
</evidence>
<evidence type="ECO:0000313" key="6">
    <source>
        <dbReference type="Proteomes" id="UP000195221"/>
    </source>
</evidence>
<keyword evidence="5" id="KW-0808">Transferase</keyword>
<accession>A0A242M9L9</accession>
<dbReference type="Pfam" id="PF00027">
    <property type="entry name" value="cNMP_binding"/>
    <property type="match status" value="1"/>
</dbReference>
<dbReference type="GO" id="GO:0005829">
    <property type="term" value="C:cytosol"/>
    <property type="evidence" value="ECO:0007669"/>
    <property type="project" value="TreeGrafter"/>
</dbReference>
<dbReference type="Gene3D" id="1.10.10.10">
    <property type="entry name" value="Winged helix-like DNA-binding domain superfamily/Winged helix DNA-binding domain"/>
    <property type="match status" value="1"/>
</dbReference>
<dbReference type="InterPro" id="IPR050397">
    <property type="entry name" value="Env_Response_Regulators"/>
</dbReference>
<dbReference type="PANTHER" id="PTHR24567:SF74">
    <property type="entry name" value="HTH-TYPE TRANSCRIPTIONAL REGULATOR ARCR"/>
    <property type="match status" value="1"/>
</dbReference>
<dbReference type="SMART" id="SM00419">
    <property type="entry name" value="HTH_CRP"/>
    <property type="match status" value="1"/>
</dbReference>
<feature type="domain" description="HTH crp-type" evidence="4">
    <location>
        <begin position="176"/>
        <end position="242"/>
    </location>
</feature>
<dbReference type="Pfam" id="PF13545">
    <property type="entry name" value="HTH_Crp_2"/>
    <property type="match status" value="1"/>
</dbReference>
<keyword evidence="2" id="KW-0238">DNA-binding</keyword>
<proteinExistence type="predicted"/>
<dbReference type="GO" id="GO:0016301">
    <property type="term" value="F:kinase activity"/>
    <property type="evidence" value="ECO:0007669"/>
    <property type="project" value="UniProtKB-KW"/>
</dbReference>
<name>A0A242M9L9_CABSO</name>
<dbReference type="InterPro" id="IPR036388">
    <property type="entry name" value="WH-like_DNA-bd_sf"/>
</dbReference>
<keyword evidence="1" id="KW-0805">Transcription regulation</keyword>
<dbReference type="GO" id="GO:0003677">
    <property type="term" value="F:DNA binding"/>
    <property type="evidence" value="ECO:0007669"/>
    <property type="project" value="UniProtKB-KW"/>
</dbReference>
<organism evidence="5 6">
    <name type="scientific">Caballeronia sordidicola</name>
    <name type="common">Burkholderia sordidicola</name>
    <dbReference type="NCBI Taxonomy" id="196367"/>
    <lineage>
        <taxon>Bacteria</taxon>
        <taxon>Pseudomonadati</taxon>
        <taxon>Pseudomonadota</taxon>
        <taxon>Betaproteobacteria</taxon>
        <taxon>Burkholderiales</taxon>
        <taxon>Burkholderiaceae</taxon>
        <taxon>Caballeronia</taxon>
    </lineage>
</organism>
<dbReference type="InterPro" id="IPR036390">
    <property type="entry name" value="WH_DNA-bd_sf"/>
</dbReference>
<dbReference type="InterPro" id="IPR018490">
    <property type="entry name" value="cNMP-bd_dom_sf"/>
</dbReference>
<gene>
    <name evidence="5" type="ORF">PAMC26577_35200</name>
</gene>
<keyword evidence="3" id="KW-0804">Transcription</keyword>
<evidence type="ECO:0000259" key="4">
    <source>
        <dbReference type="PROSITE" id="PS51063"/>
    </source>
</evidence>
<sequence>MMPSDASRNAKPAGIKKRRTAQKYKEKIIMLTLQSDLHGNHLLGALPAHEWQALTPHLELVQLRTEQLLCDSGQRIQHVYFPTTAIISLLHTMEDGGSVEIAAIGREGMTGVPVLTGGDTMPTRVQVQCPGFAYRMSASALREQFGRSDFLRRLMLLYMQALLTQVAQTAACNRHHSLSKQLCRWLLIEIDRTPTDNLQVTQQMIADMLGVRREGVTEAAGKLHDAGLIHHSRGSIKVLDRAGLEERACECYGIVKREFDRMLPRIRQTEEVS</sequence>
<dbReference type="PROSITE" id="PS51063">
    <property type="entry name" value="HTH_CRP_2"/>
    <property type="match status" value="1"/>
</dbReference>
<dbReference type="SUPFAM" id="SSF46785">
    <property type="entry name" value="Winged helix' DNA-binding domain"/>
    <property type="match status" value="1"/>
</dbReference>
<comment type="caution">
    <text evidence="5">The sequence shown here is derived from an EMBL/GenBank/DDBJ whole genome shotgun (WGS) entry which is preliminary data.</text>
</comment>
<dbReference type="InterPro" id="IPR012318">
    <property type="entry name" value="HTH_CRP"/>
</dbReference>
<dbReference type="InterPro" id="IPR000595">
    <property type="entry name" value="cNMP-bd_dom"/>
</dbReference>
<dbReference type="EMBL" id="NBTZ01000142">
    <property type="protein sequence ID" value="OTP67994.1"/>
    <property type="molecule type" value="Genomic_DNA"/>
</dbReference>
<dbReference type="AlphaFoldDB" id="A0A242M9L9"/>
<dbReference type="InterPro" id="IPR014710">
    <property type="entry name" value="RmlC-like_jellyroll"/>
</dbReference>